<reference evidence="2 3" key="2">
    <citation type="submission" date="2018-06" db="EMBL/GenBank/DDBJ databases">
        <authorList>
            <person name="Zhirakovskaya E."/>
        </authorList>
    </citation>
    <scope>NUCLEOTIDE SEQUENCE [LARGE SCALE GENOMIC DNA]</scope>
    <source>
        <strain evidence="2 3">FBKL4.011</strain>
    </source>
</reference>
<accession>A0A364K7U8</accession>
<dbReference type="Proteomes" id="UP000251213">
    <property type="component" value="Unassembled WGS sequence"/>
</dbReference>
<dbReference type="EMBL" id="QJKK01000002">
    <property type="protein sequence ID" value="RAL26302.1"/>
    <property type="molecule type" value="Genomic_DNA"/>
</dbReference>
<gene>
    <name evidence="2" type="ORF">DL897_04720</name>
</gene>
<evidence type="ECO:0000256" key="1">
    <source>
        <dbReference type="SAM" id="MobiDB-lite"/>
    </source>
</evidence>
<dbReference type="AlphaFoldDB" id="A0A364K7U8"/>
<evidence type="ECO:0000313" key="2">
    <source>
        <dbReference type="EMBL" id="RAL26302.1"/>
    </source>
</evidence>
<evidence type="ECO:0000313" key="3">
    <source>
        <dbReference type="Proteomes" id="UP000251213"/>
    </source>
</evidence>
<proteinExistence type="predicted"/>
<organism evidence="2 3">
    <name type="scientific">Thermoflavimicrobium daqui</name>
    <dbReference type="NCBI Taxonomy" id="2137476"/>
    <lineage>
        <taxon>Bacteria</taxon>
        <taxon>Bacillati</taxon>
        <taxon>Bacillota</taxon>
        <taxon>Bacilli</taxon>
        <taxon>Bacillales</taxon>
        <taxon>Thermoactinomycetaceae</taxon>
        <taxon>Thermoflavimicrobium</taxon>
    </lineage>
</organism>
<protein>
    <submittedName>
        <fullName evidence="2">Uncharacterized protein</fullName>
    </submittedName>
</protein>
<reference evidence="2 3" key="1">
    <citation type="submission" date="2018-06" db="EMBL/GenBank/DDBJ databases">
        <title>Thermoflavimicrobium daqus sp. nov., a thermophilic microbe isolated from Moutai-flavour Daqu.</title>
        <authorList>
            <person name="Wang X."/>
            <person name="Zhou H."/>
        </authorList>
    </citation>
    <scope>NUCLEOTIDE SEQUENCE [LARGE SCALE GENOMIC DNA]</scope>
    <source>
        <strain evidence="2 3">FBKL4.011</strain>
    </source>
</reference>
<feature type="region of interest" description="Disordered" evidence="1">
    <location>
        <begin position="89"/>
        <end position="110"/>
    </location>
</feature>
<sequence length="136" mass="16086">MSFKEKASKRKRLTINDDYSFDKISISRPADQKKHRLKKADQTIQEKLNHFKVTIVNNDKSMTFDKPIPEGTHILLEGNKVNELNITEDGDKRNRSEDHHVKDVIEGQSEKETRRRIEDLLMELEDIIEEFYDDED</sequence>
<name>A0A364K7U8_9BACL</name>
<dbReference type="RefSeq" id="WP_113657987.1">
    <property type="nucleotide sequence ID" value="NZ_KZ845664.1"/>
</dbReference>
<comment type="caution">
    <text evidence="2">The sequence shown here is derived from an EMBL/GenBank/DDBJ whole genome shotgun (WGS) entry which is preliminary data.</text>
</comment>
<keyword evidence="3" id="KW-1185">Reference proteome</keyword>